<gene>
    <name evidence="3" type="ORF">MNBD_CHLOROFLEXI01-1620</name>
</gene>
<dbReference type="Gene3D" id="3.10.310.10">
    <property type="entry name" value="Diaminopimelate Epimerase, Chain A, domain 1"/>
    <property type="match status" value="2"/>
</dbReference>
<protein>
    <submittedName>
        <fullName evidence="3">Diaminopimelate epimerase</fullName>
        <ecNumber evidence="3">5.1.1.7</ecNumber>
    </submittedName>
</protein>
<accession>A0A3B0V6G8</accession>
<evidence type="ECO:0000256" key="2">
    <source>
        <dbReference type="ARBA" id="ARBA00023235"/>
    </source>
</evidence>
<organism evidence="3">
    <name type="scientific">hydrothermal vent metagenome</name>
    <dbReference type="NCBI Taxonomy" id="652676"/>
    <lineage>
        <taxon>unclassified sequences</taxon>
        <taxon>metagenomes</taxon>
        <taxon>ecological metagenomes</taxon>
    </lineage>
</organism>
<dbReference type="GO" id="GO:0009089">
    <property type="term" value="P:lysine biosynthetic process via diaminopimelate"/>
    <property type="evidence" value="ECO:0007669"/>
    <property type="project" value="InterPro"/>
</dbReference>
<dbReference type="HAMAP" id="MF_00197">
    <property type="entry name" value="DAP_epimerase"/>
    <property type="match status" value="1"/>
</dbReference>
<dbReference type="PANTHER" id="PTHR31689">
    <property type="entry name" value="DIAMINOPIMELATE EPIMERASE, CHLOROPLASTIC"/>
    <property type="match status" value="1"/>
</dbReference>
<keyword evidence="2 3" id="KW-0413">Isomerase</keyword>
<dbReference type="InterPro" id="IPR001653">
    <property type="entry name" value="DAP_epimerase_DapF"/>
</dbReference>
<dbReference type="AlphaFoldDB" id="A0A3B0V6G8"/>
<proteinExistence type="inferred from homology"/>
<dbReference type="SUPFAM" id="SSF54506">
    <property type="entry name" value="Diaminopimelate epimerase-like"/>
    <property type="match status" value="2"/>
</dbReference>
<dbReference type="EC" id="5.1.1.7" evidence="3"/>
<dbReference type="GO" id="GO:0008837">
    <property type="term" value="F:diaminopimelate epimerase activity"/>
    <property type="evidence" value="ECO:0007669"/>
    <property type="project" value="UniProtKB-EC"/>
</dbReference>
<dbReference type="NCBIfam" id="TIGR00652">
    <property type="entry name" value="DapF"/>
    <property type="match status" value="1"/>
</dbReference>
<evidence type="ECO:0000313" key="3">
    <source>
        <dbReference type="EMBL" id="VAW38551.1"/>
    </source>
</evidence>
<reference evidence="3" key="1">
    <citation type="submission" date="2018-06" db="EMBL/GenBank/DDBJ databases">
        <authorList>
            <person name="Zhirakovskaya E."/>
        </authorList>
    </citation>
    <scope>NUCLEOTIDE SEQUENCE</scope>
</reference>
<comment type="similarity">
    <text evidence="1">Belongs to the diaminopimelate epimerase family.</text>
</comment>
<dbReference type="EMBL" id="UOEU01000709">
    <property type="protein sequence ID" value="VAW38551.1"/>
    <property type="molecule type" value="Genomic_DNA"/>
</dbReference>
<dbReference type="PANTHER" id="PTHR31689:SF0">
    <property type="entry name" value="DIAMINOPIMELATE EPIMERASE"/>
    <property type="match status" value="1"/>
</dbReference>
<sequence>MKFSKYHGLGNVYIVIAPQGVAERPNIEAIRTICHPHFGVGSDGILWGPLPSQTADFGVKIYNPDGSEAEKSGNGLRIFARYLLDSGLVGQEPFSVETLGGVVMCEVEENGRSIQVNLGQVKLQKSQQIQVSDRTFHTVAANVGNPHCVILLDEPPTPELAQTYGPLIENLPLFPKRTNVQFMFVLDRKNIQIEIWERGAGYTLASGSSSVAATAVAVQQGLCNKSVTVQMPGGTLSISLDEQFYATISGSVTKICEGGIAPEMFNL</sequence>
<dbReference type="Pfam" id="PF01678">
    <property type="entry name" value="DAP_epimerase"/>
    <property type="match status" value="2"/>
</dbReference>
<name>A0A3B0V6G8_9ZZZZ</name>
<evidence type="ECO:0000256" key="1">
    <source>
        <dbReference type="ARBA" id="ARBA00010219"/>
    </source>
</evidence>
<dbReference type="GO" id="GO:0005829">
    <property type="term" value="C:cytosol"/>
    <property type="evidence" value="ECO:0007669"/>
    <property type="project" value="TreeGrafter"/>
</dbReference>